<proteinExistence type="predicted"/>
<reference evidence="5 6" key="1">
    <citation type="submission" date="2016-01" db="EMBL/GenBank/DDBJ databases">
        <title>Genome sequencing of Roseivirga echinicomitans KMM 6058.</title>
        <authorList>
            <person name="Selvaratnam C."/>
            <person name="Thevarajoo S."/>
            <person name="Goh K.M."/>
            <person name="Ee R."/>
            <person name="Chan K.-G."/>
            <person name="Chong C.S."/>
        </authorList>
    </citation>
    <scope>NUCLEOTIDE SEQUENCE [LARGE SCALE GENOMIC DNA]</scope>
    <source>
        <strain evidence="5 6">KMM 6058</strain>
    </source>
</reference>
<evidence type="ECO:0000259" key="4">
    <source>
        <dbReference type="Pfam" id="PF13462"/>
    </source>
</evidence>
<keyword evidence="2" id="KW-0676">Redox-active center</keyword>
<name>A0A150X136_9BACT</name>
<dbReference type="AlphaFoldDB" id="A0A150X136"/>
<gene>
    <name evidence="5" type="ORF">AWN68_11765</name>
</gene>
<dbReference type="Proteomes" id="UP000075615">
    <property type="component" value="Unassembled WGS sequence"/>
</dbReference>
<dbReference type="PANTHER" id="PTHR35891">
    <property type="entry name" value="THIOL:DISULFIDE INTERCHANGE PROTEIN DSBA"/>
    <property type="match status" value="1"/>
</dbReference>
<dbReference type="InterPro" id="IPR012336">
    <property type="entry name" value="Thioredoxin-like_fold"/>
</dbReference>
<feature type="signal peptide" evidence="3">
    <location>
        <begin position="1"/>
        <end position="19"/>
    </location>
</feature>
<accession>A0A150X136</accession>
<comment type="caution">
    <text evidence="5">The sequence shown here is derived from an EMBL/GenBank/DDBJ whole genome shotgun (WGS) entry which is preliminary data.</text>
</comment>
<evidence type="ECO:0000313" key="5">
    <source>
        <dbReference type="EMBL" id="KYG72431.1"/>
    </source>
</evidence>
<sequence>MKGLLIALMLTVGVGSAFAQYQENVHYSVVSEKATATPNVTEYFSMYCGTCYQFESLMPQIKASLKPGTKFEKSHVDYIPHDNPVMQAAIVQAFVVMEKLGEKGVEIRAYFFDQIHVKGRAVDSMDVIKKMFEENGLTKAEVDKHFADKTLQDKAKVMAKAYLSKKVTSVPAFVINGKYSIDIGSVKSIEELTGLINFLVEKK</sequence>
<evidence type="ECO:0000256" key="1">
    <source>
        <dbReference type="ARBA" id="ARBA00022729"/>
    </source>
</evidence>
<keyword evidence="1 3" id="KW-0732">Signal</keyword>
<dbReference type="InterPro" id="IPR017937">
    <property type="entry name" value="Thioredoxin_CS"/>
</dbReference>
<dbReference type="SUPFAM" id="SSF52833">
    <property type="entry name" value="Thioredoxin-like"/>
    <property type="match status" value="1"/>
</dbReference>
<evidence type="ECO:0000256" key="2">
    <source>
        <dbReference type="ARBA" id="ARBA00023284"/>
    </source>
</evidence>
<dbReference type="PANTHER" id="PTHR35891:SF2">
    <property type="entry name" value="THIOL:DISULFIDE INTERCHANGE PROTEIN DSBA"/>
    <property type="match status" value="1"/>
</dbReference>
<keyword evidence="6" id="KW-1185">Reference proteome</keyword>
<dbReference type="STRING" id="296218.AWN68_11765"/>
<dbReference type="InterPro" id="IPR050824">
    <property type="entry name" value="Thiol_disulfide_DsbA"/>
</dbReference>
<organism evidence="5 6">
    <name type="scientific">Roseivirga echinicomitans</name>
    <dbReference type="NCBI Taxonomy" id="296218"/>
    <lineage>
        <taxon>Bacteria</taxon>
        <taxon>Pseudomonadati</taxon>
        <taxon>Bacteroidota</taxon>
        <taxon>Cytophagia</taxon>
        <taxon>Cytophagales</taxon>
        <taxon>Roseivirgaceae</taxon>
        <taxon>Roseivirga</taxon>
    </lineage>
</organism>
<feature type="domain" description="Thioredoxin-like fold" evidence="4">
    <location>
        <begin position="35"/>
        <end position="193"/>
    </location>
</feature>
<evidence type="ECO:0000256" key="3">
    <source>
        <dbReference type="SAM" id="SignalP"/>
    </source>
</evidence>
<evidence type="ECO:0000313" key="6">
    <source>
        <dbReference type="Proteomes" id="UP000075615"/>
    </source>
</evidence>
<dbReference type="EMBL" id="LRDB01000051">
    <property type="protein sequence ID" value="KYG72431.1"/>
    <property type="molecule type" value="Genomic_DNA"/>
</dbReference>
<dbReference type="InterPro" id="IPR023205">
    <property type="entry name" value="DsbA/DsbL"/>
</dbReference>
<protein>
    <recommendedName>
        <fullName evidence="4">Thioredoxin-like fold domain-containing protein</fullName>
    </recommendedName>
</protein>
<dbReference type="PIRSF" id="PIRSF001488">
    <property type="entry name" value="Tdi_protein"/>
    <property type="match status" value="1"/>
</dbReference>
<feature type="chain" id="PRO_5007574019" description="Thioredoxin-like fold domain-containing protein" evidence="3">
    <location>
        <begin position="20"/>
        <end position="203"/>
    </location>
</feature>
<dbReference type="CDD" id="cd03019">
    <property type="entry name" value="DsbA_DsbA"/>
    <property type="match status" value="1"/>
</dbReference>
<dbReference type="PROSITE" id="PS00194">
    <property type="entry name" value="THIOREDOXIN_1"/>
    <property type="match status" value="1"/>
</dbReference>
<dbReference type="InterPro" id="IPR036249">
    <property type="entry name" value="Thioredoxin-like_sf"/>
</dbReference>
<dbReference type="RefSeq" id="WP_068418910.1">
    <property type="nucleotide sequence ID" value="NZ_LRDB01000051.1"/>
</dbReference>
<dbReference type="Gene3D" id="3.40.30.10">
    <property type="entry name" value="Glutaredoxin"/>
    <property type="match status" value="1"/>
</dbReference>
<dbReference type="Pfam" id="PF13462">
    <property type="entry name" value="Thioredoxin_4"/>
    <property type="match status" value="1"/>
</dbReference>
<dbReference type="OrthoDB" id="9784896at2"/>